<evidence type="ECO:0000313" key="2">
    <source>
        <dbReference type="Proteomes" id="UP001162131"/>
    </source>
</evidence>
<organism evidence="1 2">
    <name type="scientific">Blepharisma stoltei</name>
    <dbReference type="NCBI Taxonomy" id="1481888"/>
    <lineage>
        <taxon>Eukaryota</taxon>
        <taxon>Sar</taxon>
        <taxon>Alveolata</taxon>
        <taxon>Ciliophora</taxon>
        <taxon>Postciliodesmatophora</taxon>
        <taxon>Heterotrichea</taxon>
        <taxon>Heterotrichida</taxon>
        <taxon>Blepharismidae</taxon>
        <taxon>Blepharisma</taxon>
    </lineage>
</organism>
<keyword evidence="2" id="KW-1185">Reference proteome</keyword>
<dbReference type="AlphaFoldDB" id="A0AAU9KJB0"/>
<dbReference type="Proteomes" id="UP001162131">
    <property type="component" value="Unassembled WGS sequence"/>
</dbReference>
<gene>
    <name evidence="1" type="ORF">BSTOLATCC_MIC58242</name>
</gene>
<evidence type="ECO:0000313" key="1">
    <source>
        <dbReference type="EMBL" id="CAG9333430.1"/>
    </source>
</evidence>
<reference evidence="1" key="1">
    <citation type="submission" date="2021-09" db="EMBL/GenBank/DDBJ databases">
        <authorList>
            <consortium name="AG Swart"/>
            <person name="Singh M."/>
            <person name="Singh A."/>
            <person name="Seah K."/>
            <person name="Emmerich C."/>
        </authorList>
    </citation>
    <scope>NUCLEOTIDE SEQUENCE</scope>
    <source>
        <strain evidence="1">ATCC30299</strain>
    </source>
</reference>
<comment type="caution">
    <text evidence="1">The sequence shown here is derived from an EMBL/GenBank/DDBJ whole genome shotgun (WGS) entry which is preliminary data.</text>
</comment>
<dbReference type="EMBL" id="CAJZBQ010000056">
    <property type="protein sequence ID" value="CAG9333430.1"/>
    <property type="molecule type" value="Genomic_DNA"/>
</dbReference>
<sequence>MLNYFLLLRGCPNNSDKIIIWTLPGSSNRHNLGMTMPYLPLAQNLPEVVLWYINKKLLWINRNLRF</sequence>
<name>A0AAU9KJB0_9CILI</name>
<protein>
    <submittedName>
        <fullName evidence="1">Uncharacterized protein</fullName>
    </submittedName>
</protein>
<accession>A0AAU9KJB0</accession>
<proteinExistence type="predicted"/>